<dbReference type="PANTHER" id="PTHR48047">
    <property type="entry name" value="GLYCOSYLTRANSFERASE"/>
    <property type="match status" value="1"/>
</dbReference>
<dbReference type="EMBL" id="JBJUIK010000006">
    <property type="protein sequence ID" value="KAL3526035.1"/>
    <property type="molecule type" value="Genomic_DNA"/>
</dbReference>
<accession>A0ABD3A668</accession>
<proteinExistence type="inferred from homology"/>
<organism evidence="5 6">
    <name type="scientific">Cinchona calisaya</name>
    <dbReference type="NCBI Taxonomy" id="153742"/>
    <lineage>
        <taxon>Eukaryota</taxon>
        <taxon>Viridiplantae</taxon>
        <taxon>Streptophyta</taxon>
        <taxon>Embryophyta</taxon>
        <taxon>Tracheophyta</taxon>
        <taxon>Spermatophyta</taxon>
        <taxon>Magnoliopsida</taxon>
        <taxon>eudicotyledons</taxon>
        <taxon>Gunneridae</taxon>
        <taxon>Pentapetalae</taxon>
        <taxon>asterids</taxon>
        <taxon>lamiids</taxon>
        <taxon>Gentianales</taxon>
        <taxon>Rubiaceae</taxon>
        <taxon>Cinchonoideae</taxon>
        <taxon>Cinchoneae</taxon>
        <taxon>Cinchona</taxon>
    </lineage>
</organism>
<evidence type="ECO:0000256" key="2">
    <source>
        <dbReference type="ARBA" id="ARBA00022679"/>
    </source>
</evidence>
<evidence type="ECO:0000256" key="4">
    <source>
        <dbReference type="RuleBase" id="RU362057"/>
    </source>
</evidence>
<evidence type="ECO:0000256" key="3">
    <source>
        <dbReference type="RuleBase" id="RU003718"/>
    </source>
</evidence>
<comment type="similarity">
    <text evidence="1 3">Belongs to the UDP-glycosyltransferase family.</text>
</comment>
<dbReference type="CDD" id="cd03784">
    <property type="entry name" value="GT1_Gtf-like"/>
    <property type="match status" value="1"/>
</dbReference>
<dbReference type="Proteomes" id="UP001630127">
    <property type="component" value="Unassembled WGS sequence"/>
</dbReference>
<name>A0ABD3A668_9GENT</name>
<dbReference type="PROSITE" id="PS00375">
    <property type="entry name" value="UDPGT"/>
    <property type="match status" value="1"/>
</dbReference>
<comment type="caution">
    <text evidence="5">The sequence shown here is derived from an EMBL/GenBank/DDBJ whole genome shotgun (WGS) entry which is preliminary data.</text>
</comment>
<evidence type="ECO:0000313" key="6">
    <source>
        <dbReference type="Proteomes" id="UP001630127"/>
    </source>
</evidence>
<dbReference type="PANTHER" id="PTHR48047:SF51">
    <property type="entry name" value="GLYCOSYLTRANSFERASE"/>
    <property type="match status" value="1"/>
</dbReference>
<reference evidence="5 6" key="1">
    <citation type="submission" date="2024-11" db="EMBL/GenBank/DDBJ databases">
        <title>A near-complete genome assembly of Cinchona calisaya.</title>
        <authorList>
            <person name="Lian D.C."/>
            <person name="Zhao X.W."/>
            <person name="Wei L."/>
        </authorList>
    </citation>
    <scope>NUCLEOTIDE SEQUENCE [LARGE SCALE GENOMIC DNA]</scope>
    <source>
        <tissue evidence="5">Nenye</tissue>
    </source>
</reference>
<sequence length="486" mass="54580">MAANIPNISQLHMVLFPFMGKGHTIPLLDLAKLLLNRGAAVTIFTTKANRPFISDYFADYPYISIINLPFPGNISGIPSGVECTDKLPSASLIYPFASATKQMQPHFEQALQALPHVDFIVSDVFLGWTLESALKFGIPRLSFFGMNYYSTVVTQEVGLTGSILLPESDDEPVIVPNFPWIKITRNDFPEPFNGSNGPHMDWIMEQLQKSSESFGLIVNSFYELEPIFVDYWNRESKSKSWCIGPLCLVEPPKTKLHSQSQLQPQAAVALAQQQKFKWEEWLDQKLAQGCPVLYVAFGTQAVISPEQLQEIAIGLEESKVNFFWVIKEKAEWLDGFQEKVMGRGIIVREWANQRQILEHDAVQGFLSNCGWNSILESICAKVPILAWPMIADQHLNARMLRQELKIGLRVKTVNGSVRGFVNSQDLGKMVVELMEGERGKELRRKVEELSDAAKRAVEEGGSSWNELNKLISQVKSAGYNIQDTAA</sequence>
<dbReference type="GO" id="GO:0016757">
    <property type="term" value="F:glycosyltransferase activity"/>
    <property type="evidence" value="ECO:0007669"/>
    <property type="project" value="UniProtKB-KW"/>
</dbReference>
<dbReference type="SUPFAM" id="SSF53756">
    <property type="entry name" value="UDP-Glycosyltransferase/glycogen phosphorylase"/>
    <property type="match status" value="1"/>
</dbReference>
<dbReference type="AlphaFoldDB" id="A0ABD3A668"/>
<evidence type="ECO:0000313" key="5">
    <source>
        <dbReference type="EMBL" id="KAL3526035.1"/>
    </source>
</evidence>
<keyword evidence="2 3" id="KW-0808">Transferase</keyword>
<dbReference type="EC" id="2.4.1.-" evidence="4"/>
<keyword evidence="3" id="KW-0328">Glycosyltransferase</keyword>
<dbReference type="InterPro" id="IPR002213">
    <property type="entry name" value="UDP_glucos_trans"/>
</dbReference>
<dbReference type="Pfam" id="PF00201">
    <property type="entry name" value="UDPGT"/>
    <property type="match status" value="1"/>
</dbReference>
<gene>
    <name evidence="5" type="ORF">ACH5RR_014407</name>
</gene>
<dbReference type="Gene3D" id="3.40.50.2000">
    <property type="entry name" value="Glycogen Phosphorylase B"/>
    <property type="match status" value="2"/>
</dbReference>
<dbReference type="InterPro" id="IPR035595">
    <property type="entry name" value="UDP_glycos_trans_CS"/>
</dbReference>
<protein>
    <recommendedName>
        <fullName evidence="4">Glycosyltransferase</fullName>
        <ecNumber evidence="4">2.4.1.-</ecNumber>
    </recommendedName>
</protein>
<keyword evidence="6" id="KW-1185">Reference proteome</keyword>
<evidence type="ECO:0000256" key="1">
    <source>
        <dbReference type="ARBA" id="ARBA00009995"/>
    </source>
</evidence>
<dbReference type="FunFam" id="3.40.50.2000:FF:000107">
    <property type="entry name" value="Glycosyltransferase"/>
    <property type="match status" value="1"/>
</dbReference>